<accession>X1TYU0</accession>
<evidence type="ECO:0000313" key="1">
    <source>
        <dbReference type="EMBL" id="GAI92745.1"/>
    </source>
</evidence>
<proteinExistence type="predicted"/>
<gene>
    <name evidence="1" type="ORF">S12H4_26834</name>
</gene>
<dbReference type="EMBL" id="BARW01015266">
    <property type="protein sequence ID" value="GAI92745.1"/>
    <property type="molecule type" value="Genomic_DNA"/>
</dbReference>
<dbReference type="AlphaFoldDB" id="X1TYU0"/>
<name>X1TYU0_9ZZZZ</name>
<protein>
    <submittedName>
        <fullName evidence="1">Uncharacterized protein</fullName>
    </submittedName>
</protein>
<comment type="caution">
    <text evidence="1">The sequence shown here is derived from an EMBL/GenBank/DDBJ whole genome shotgun (WGS) entry which is preliminary data.</text>
</comment>
<organism evidence="1">
    <name type="scientific">marine sediment metagenome</name>
    <dbReference type="NCBI Taxonomy" id="412755"/>
    <lineage>
        <taxon>unclassified sequences</taxon>
        <taxon>metagenomes</taxon>
        <taxon>ecological metagenomes</taxon>
    </lineage>
</organism>
<sequence length="143" mass="16267">MFKRKLNIVALVLCFVLILSLLSFAAYEPFKVKLTLFERFVTMTLLPVEGNYRTLKIIWDLRMELAPSEEEDKLAGLEDLPGGGTDAENWEAVSPKEIVFGDVAKGLIVDALTKLDKEEKLTQQHITLYEKFITYAEKPKEGE</sequence>
<reference evidence="1" key="1">
    <citation type="journal article" date="2014" name="Front. Microbiol.">
        <title>High frequency of phylogenetically diverse reductive dehalogenase-homologous genes in deep subseafloor sedimentary metagenomes.</title>
        <authorList>
            <person name="Kawai M."/>
            <person name="Futagami T."/>
            <person name="Toyoda A."/>
            <person name="Takaki Y."/>
            <person name="Nishi S."/>
            <person name="Hori S."/>
            <person name="Arai W."/>
            <person name="Tsubouchi T."/>
            <person name="Morono Y."/>
            <person name="Uchiyama I."/>
            <person name="Ito T."/>
            <person name="Fujiyama A."/>
            <person name="Inagaki F."/>
            <person name="Takami H."/>
        </authorList>
    </citation>
    <scope>NUCLEOTIDE SEQUENCE</scope>
    <source>
        <strain evidence="1">Expedition CK06-06</strain>
    </source>
</reference>